<keyword evidence="1" id="KW-0238">DNA-binding</keyword>
<name>A0A8S5T0T6_9CAUD</name>
<protein>
    <submittedName>
        <fullName evidence="1">DNA-binding protein</fullName>
    </submittedName>
</protein>
<evidence type="ECO:0000313" key="1">
    <source>
        <dbReference type="EMBL" id="DAF56941.1"/>
    </source>
</evidence>
<accession>A0A8S5T0T6</accession>
<proteinExistence type="predicted"/>
<sequence length="75" mass="8577">MTTENAKHLLFQHDYLLEIKCRLSAKAGVLNVSYIHRQTGVSRPVIQAFINGEVPTNISFANVVKLYKYIEEQNI</sequence>
<reference evidence="1" key="1">
    <citation type="journal article" date="2021" name="Proc. Natl. Acad. Sci. U.S.A.">
        <title>A Catalog of Tens of Thousands of Viruses from Human Metagenomes Reveals Hidden Associations with Chronic Diseases.</title>
        <authorList>
            <person name="Tisza M.J."/>
            <person name="Buck C.B."/>
        </authorList>
    </citation>
    <scope>NUCLEOTIDE SEQUENCE</scope>
    <source>
        <strain evidence="1">CtiJm4</strain>
    </source>
</reference>
<dbReference type="GO" id="GO:0003677">
    <property type="term" value="F:DNA binding"/>
    <property type="evidence" value="ECO:0007669"/>
    <property type="project" value="UniProtKB-KW"/>
</dbReference>
<dbReference type="EMBL" id="BK032724">
    <property type="protein sequence ID" value="DAF56941.1"/>
    <property type="molecule type" value="Genomic_DNA"/>
</dbReference>
<organism evidence="1">
    <name type="scientific">Siphoviridae sp. ctiJm4</name>
    <dbReference type="NCBI Taxonomy" id="2827916"/>
    <lineage>
        <taxon>Viruses</taxon>
        <taxon>Duplodnaviria</taxon>
        <taxon>Heunggongvirae</taxon>
        <taxon>Uroviricota</taxon>
        <taxon>Caudoviricetes</taxon>
    </lineage>
</organism>